<evidence type="ECO:0000256" key="2">
    <source>
        <dbReference type="SAM" id="MobiDB-lite"/>
    </source>
</evidence>
<protein>
    <submittedName>
        <fullName evidence="3">Uncharacterized protein</fullName>
    </submittedName>
</protein>
<feature type="compositionally biased region" description="Basic and acidic residues" evidence="2">
    <location>
        <begin position="66"/>
        <end position="75"/>
    </location>
</feature>
<evidence type="ECO:0000256" key="1">
    <source>
        <dbReference type="SAM" id="Coils"/>
    </source>
</evidence>
<name>A0A388LTB8_CHABU</name>
<dbReference type="AlphaFoldDB" id="A0A388LTB8"/>
<sequence length="249" mass="28492">MGRSRTRSRCRSPTRRSKKDDLRRARSPARRTDRSPDRSNDEKLRRCEKRRLRSSSTSSRRQRHNLSSDRGRNDWQDDRRSEFALNKPAPGNRVWFTVDLSDEMYALRRELYRLRKRVDKLSDEFRAQATKKPAGAITADMLKQAVDKAVLGAMSESGKKIDVGRDQSKRIAKAKTDEAARMATLKRQLEDMKELRYDLANLQGQINAYKSPLTKPFTSLKPRAPLNKTPKKTPNAIGAGPSGVKKPVV</sequence>
<feature type="region of interest" description="Disordered" evidence="2">
    <location>
        <begin position="1"/>
        <end position="75"/>
    </location>
</feature>
<dbReference type="EMBL" id="BFEA01000524">
    <property type="protein sequence ID" value="GBG85564.1"/>
    <property type="molecule type" value="Genomic_DNA"/>
</dbReference>
<evidence type="ECO:0000313" key="3">
    <source>
        <dbReference type="EMBL" id="GBG85564.1"/>
    </source>
</evidence>
<keyword evidence="4" id="KW-1185">Reference proteome</keyword>
<dbReference type="Proteomes" id="UP000265515">
    <property type="component" value="Unassembled WGS sequence"/>
</dbReference>
<keyword evidence="1" id="KW-0175">Coiled coil</keyword>
<feature type="compositionally biased region" description="Basic residues" evidence="2">
    <location>
        <begin position="1"/>
        <end position="17"/>
    </location>
</feature>
<dbReference type="Gramene" id="GBG85564">
    <property type="protein sequence ID" value="GBG85564"/>
    <property type="gene ID" value="CBR_g40202"/>
</dbReference>
<proteinExistence type="predicted"/>
<gene>
    <name evidence="3" type="ORF">CBR_g40202</name>
</gene>
<comment type="caution">
    <text evidence="3">The sequence shown here is derived from an EMBL/GenBank/DDBJ whole genome shotgun (WGS) entry which is preliminary data.</text>
</comment>
<feature type="coiled-coil region" evidence="1">
    <location>
        <begin position="175"/>
        <end position="205"/>
    </location>
</feature>
<accession>A0A388LTB8</accession>
<feature type="compositionally biased region" description="Basic and acidic residues" evidence="2">
    <location>
        <begin position="18"/>
        <end position="45"/>
    </location>
</feature>
<organism evidence="3 4">
    <name type="scientific">Chara braunii</name>
    <name type="common">Braun's stonewort</name>
    <dbReference type="NCBI Taxonomy" id="69332"/>
    <lineage>
        <taxon>Eukaryota</taxon>
        <taxon>Viridiplantae</taxon>
        <taxon>Streptophyta</taxon>
        <taxon>Charophyceae</taxon>
        <taxon>Charales</taxon>
        <taxon>Characeae</taxon>
        <taxon>Chara</taxon>
    </lineage>
</organism>
<reference evidence="3 4" key="1">
    <citation type="journal article" date="2018" name="Cell">
        <title>The Chara Genome: Secondary Complexity and Implications for Plant Terrestrialization.</title>
        <authorList>
            <person name="Nishiyama T."/>
            <person name="Sakayama H."/>
            <person name="Vries J.D."/>
            <person name="Buschmann H."/>
            <person name="Saint-Marcoux D."/>
            <person name="Ullrich K.K."/>
            <person name="Haas F.B."/>
            <person name="Vanderstraeten L."/>
            <person name="Becker D."/>
            <person name="Lang D."/>
            <person name="Vosolsobe S."/>
            <person name="Rombauts S."/>
            <person name="Wilhelmsson P.K.I."/>
            <person name="Janitza P."/>
            <person name="Kern R."/>
            <person name="Heyl A."/>
            <person name="Rumpler F."/>
            <person name="Villalobos L.I.A.C."/>
            <person name="Clay J.M."/>
            <person name="Skokan R."/>
            <person name="Toyoda A."/>
            <person name="Suzuki Y."/>
            <person name="Kagoshima H."/>
            <person name="Schijlen E."/>
            <person name="Tajeshwar N."/>
            <person name="Catarino B."/>
            <person name="Hetherington A.J."/>
            <person name="Saltykova A."/>
            <person name="Bonnot C."/>
            <person name="Breuninger H."/>
            <person name="Symeonidi A."/>
            <person name="Radhakrishnan G.V."/>
            <person name="Van Nieuwerburgh F."/>
            <person name="Deforce D."/>
            <person name="Chang C."/>
            <person name="Karol K.G."/>
            <person name="Hedrich R."/>
            <person name="Ulvskov P."/>
            <person name="Glockner G."/>
            <person name="Delwiche C.F."/>
            <person name="Petrasek J."/>
            <person name="Van de Peer Y."/>
            <person name="Friml J."/>
            <person name="Beilby M."/>
            <person name="Dolan L."/>
            <person name="Kohara Y."/>
            <person name="Sugano S."/>
            <person name="Fujiyama A."/>
            <person name="Delaux P.-M."/>
            <person name="Quint M."/>
            <person name="TheiBen G."/>
            <person name="Hagemann M."/>
            <person name="Harholt J."/>
            <person name="Dunand C."/>
            <person name="Zachgo S."/>
            <person name="Langdale J."/>
            <person name="Maumus F."/>
            <person name="Straeten D.V.D."/>
            <person name="Gould S.B."/>
            <person name="Rensing S.A."/>
        </authorList>
    </citation>
    <scope>NUCLEOTIDE SEQUENCE [LARGE SCALE GENOMIC DNA]</scope>
    <source>
        <strain evidence="3 4">S276</strain>
    </source>
</reference>
<feature type="region of interest" description="Disordered" evidence="2">
    <location>
        <begin position="212"/>
        <end position="249"/>
    </location>
</feature>
<evidence type="ECO:0000313" key="4">
    <source>
        <dbReference type="Proteomes" id="UP000265515"/>
    </source>
</evidence>